<feature type="chain" id="PRO_5036210466" description="Phosphatidylinositol glycan anchor biosynthesis class U protein" evidence="10">
    <location>
        <begin position="19"/>
        <end position="434"/>
    </location>
</feature>
<dbReference type="EMBL" id="CAJPEV010002232">
    <property type="protein sequence ID" value="CAG0896199.1"/>
    <property type="molecule type" value="Genomic_DNA"/>
</dbReference>
<keyword evidence="4" id="KW-0337">GPI-anchor biosynthesis</keyword>
<dbReference type="Pfam" id="PF06728">
    <property type="entry name" value="PIG-U"/>
    <property type="match status" value="1"/>
</dbReference>
<feature type="transmembrane region" description="Helical" evidence="9">
    <location>
        <begin position="384"/>
        <end position="410"/>
    </location>
</feature>
<protein>
    <recommendedName>
        <fullName evidence="13">Phosphatidylinositol glycan anchor biosynthesis class U protein</fullName>
    </recommendedName>
</protein>
<evidence type="ECO:0000256" key="7">
    <source>
        <dbReference type="ARBA" id="ARBA00022989"/>
    </source>
</evidence>
<dbReference type="GO" id="GO:0042765">
    <property type="term" value="C:GPI-anchor transamidase complex"/>
    <property type="evidence" value="ECO:0007669"/>
    <property type="project" value="InterPro"/>
</dbReference>
<feature type="signal peptide" evidence="10">
    <location>
        <begin position="1"/>
        <end position="18"/>
    </location>
</feature>
<evidence type="ECO:0000256" key="5">
    <source>
        <dbReference type="ARBA" id="ARBA00022692"/>
    </source>
</evidence>
<keyword evidence="12" id="KW-1185">Reference proteome</keyword>
<dbReference type="OrthoDB" id="549017at2759"/>
<keyword evidence="10" id="KW-0732">Signal</keyword>
<feature type="transmembrane region" description="Helical" evidence="9">
    <location>
        <begin position="356"/>
        <end position="378"/>
    </location>
</feature>
<evidence type="ECO:0000256" key="8">
    <source>
        <dbReference type="ARBA" id="ARBA00023136"/>
    </source>
</evidence>
<name>A0A7R9FN27_9CRUS</name>
<keyword evidence="8 9" id="KW-0472">Membrane</keyword>
<sequence length="434" mass="49810">MAILYLSALGLGIRMALSSLYGEQLMQRIEIATPVNSWERMREGSFLHKHKLSPYDGDLFHGTPLMLLLGNWLLQFDTFLLPLVFAIVDVLVSWLFYAIGKCLAQELLEREHQNKKHHEDSAKNLLLNPNDIGSLPLKLAACFIFNPYIIANCVGQTTTTFFNLYLALCILCMLTEKVVLSLALLALCTYESFYSISLIVPMSMYLARKKYPKDFSYLKPSVQQFLMRSLFVFSISLTALFFASKELSGSWDFLSSTYGFVWNVPDLKPNIGLFWYFFTEMFEHFRVLFVCTFQINAFLYVVPLSIRFHRDPILIFYCLMSLTALFKSYPSVGDVGFYLSFLPMWSHLYPLMRQPLVIGCFFLATSVLAPIMWHLWIYQGSANANFFFGITLGFAVAQIFLITDILFAYIKREHHLCHGSKNEVDGKPATLSLK</sequence>
<dbReference type="Proteomes" id="UP000677054">
    <property type="component" value="Unassembled WGS sequence"/>
</dbReference>
<organism evidence="11">
    <name type="scientific">Darwinula stevensoni</name>
    <dbReference type="NCBI Taxonomy" id="69355"/>
    <lineage>
        <taxon>Eukaryota</taxon>
        <taxon>Metazoa</taxon>
        <taxon>Ecdysozoa</taxon>
        <taxon>Arthropoda</taxon>
        <taxon>Crustacea</taxon>
        <taxon>Oligostraca</taxon>
        <taxon>Ostracoda</taxon>
        <taxon>Podocopa</taxon>
        <taxon>Podocopida</taxon>
        <taxon>Darwinulocopina</taxon>
        <taxon>Darwinuloidea</taxon>
        <taxon>Darwinulidae</taxon>
        <taxon>Darwinula</taxon>
    </lineage>
</organism>
<feature type="transmembrane region" description="Helical" evidence="9">
    <location>
        <begin position="285"/>
        <end position="306"/>
    </location>
</feature>
<proteinExistence type="inferred from homology"/>
<comment type="subcellular location">
    <subcellularLocation>
        <location evidence="1">Endoplasmic reticulum membrane</location>
        <topology evidence="1">Multi-pass membrane protein</topology>
    </subcellularLocation>
</comment>
<evidence type="ECO:0000256" key="2">
    <source>
        <dbReference type="ARBA" id="ARBA00004687"/>
    </source>
</evidence>
<gene>
    <name evidence="11" type="ORF">DSTB1V02_LOCUS9114</name>
</gene>
<accession>A0A7R9FN27</accession>
<keyword evidence="6" id="KW-0256">Endoplasmic reticulum</keyword>
<evidence type="ECO:0000313" key="12">
    <source>
        <dbReference type="Proteomes" id="UP000677054"/>
    </source>
</evidence>
<evidence type="ECO:0000256" key="10">
    <source>
        <dbReference type="SAM" id="SignalP"/>
    </source>
</evidence>
<reference evidence="11" key="1">
    <citation type="submission" date="2020-11" db="EMBL/GenBank/DDBJ databases">
        <authorList>
            <person name="Tran Van P."/>
        </authorList>
    </citation>
    <scope>NUCLEOTIDE SEQUENCE</scope>
</reference>
<evidence type="ECO:0000256" key="1">
    <source>
        <dbReference type="ARBA" id="ARBA00004477"/>
    </source>
</evidence>
<dbReference type="PANTHER" id="PTHR13121:SF0">
    <property type="entry name" value="PHOSPHATIDYLINOSITOL GLYCAN ANCHOR BIOSYNTHESIS CLASS U PROTEIN"/>
    <property type="match status" value="1"/>
</dbReference>
<evidence type="ECO:0008006" key="13">
    <source>
        <dbReference type="Google" id="ProtNLM"/>
    </source>
</evidence>
<dbReference type="InterPro" id="IPR009600">
    <property type="entry name" value="PIG-U"/>
</dbReference>
<comment type="pathway">
    <text evidence="2">Glycolipid biosynthesis; glycosylphosphatidylinositol-anchor biosynthesis.</text>
</comment>
<dbReference type="AlphaFoldDB" id="A0A7R9FN27"/>
<comment type="similarity">
    <text evidence="3">Belongs to the PIGU family.</text>
</comment>
<evidence type="ECO:0000256" key="9">
    <source>
        <dbReference type="SAM" id="Phobius"/>
    </source>
</evidence>
<dbReference type="GO" id="GO:0016255">
    <property type="term" value="P:attachment of GPI anchor to protein"/>
    <property type="evidence" value="ECO:0007669"/>
    <property type="project" value="InterPro"/>
</dbReference>
<evidence type="ECO:0000256" key="6">
    <source>
        <dbReference type="ARBA" id="ARBA00022824"/>
    </source>
</evidence>
<feature type="transmembrane region" description="Helical" evidence="9">
    <location>
        <begin position="313"/>
        <end position="329"/>
    </location>
</feature>
<dbReference type="EMBL" id="LR901749">
    <property type="protein sequence ID" value="CAD7249316.1"/>
    <property type="molecule type" value="Genomic_DNA"/>
</dbReference>
<evidence type="ECO:0000313" key="11">
    <source>
        <dbReference type="EMBL" id="CAD7249316.1"/>
    </source>
</evidence>
<dbReference type="GO" id="GO:0006506">
    <property type="term" value="P:GPI anchor biosynthetic process"/>
    <property type="evidence" value="ECO:0007669"/>
    <property type="project" value="UniProtKB-UniPathway"/>
</dbReference>
<evidence type="ECO:0000256" key="4">
    <source>
        <dbReference type="ARBA" id="ARBA00022502"/>
    </source>
</evidence>
<feature type="transmembrane region" description="Helical" evidence="9">
    <location>
        <begin position="79"/>
        <end position="100"/>
    </location>
</feature>
<feature type="transmembrane region" description="Helical" evidence="9">
    <location>
        <begin position="225"/>
        <end position="244"/>
    </location>
</feature>
<keyword evidence="5 9" id="KW-0812">Transmembrane</keyword>
<evidence type="ECO:0000256" key="3">
    <source>
        <dbReference type="ARBA" id="ARBA00010026"/>
    </source>
</evidence>
<dbReference type="PANTHER" id="PTHR13121">
    <property type="entry name" value="GPI TRANSAMIDASE COMPONENT PIG-U"/>
    <property type="match status" value="1"/>
</dbReference>
<keyword evidence="7 9" id="KW-1133">Transmembrane helix</keyword>
<dbReference type="UniPathway" id="UPA00196"/>